<comment type="caution">
    <text evidence="1">The sequence shown here is derived from an EMBL/GenBank/DDBJ whole genome shotgun (WGS) entry which is preliminary data.</text>
</comment>
<accession>A0ABS5ZZE3</accession>
<reference evidence="1 2" key="1">
    <citation type="journal article" date="2021" name="ISME J.">
        <title>Genomic evolution of the class Acidithiobacillia: deep-branching Proteobacteria living in extreme acidic conditions.</title>
        <authorList>
            <person name="Moya-Beltran A."/>
            <person name="Beard S."/>
            <person name="Rojas-Villalobos C."/>
            <person name="Issotta F."/>
            <person name="Gallardo Y."/>
            <person name="Ulloa R."/>
            <person name="Giaveno A."/>
            <person name="Degli Esposti M."/>
            <person name="Johnson D.B."/>
            <person name="Quatrini R."/>
        </authorList>
    </citation>
    <scope>NUCLEOTIDE SEQUENCE [LARGE SCALE GENOMIC DNA]</scope>
    <source>
        <strain evidence="1 2">RW2</strain>
    </source>
</reference>
<sequence>MGSVDHCMKPAPVPGWNHLLDIDALAPMLCLAPRTLRNKLSTDATSLPPRVKVPGTRGPRWRWSDVQDWLAALPVDVDVDLTVPAKRPGRRRNVV</sequence>
<proteinExistence type="predicted"/>
<name>A0ABS5ZZE3_9PROT</name>
<dbReference type="EMBL" id="JAAOMP010000097">
    <property type="protein sequence ID" value="MBU2760291.1"/>
    <property type="molecule type" value="Genomic_DNA"/>
</dbReference>
<dbReference type="RefSeq" id="WP_215882011.1">
    <property type="nucleotide sequence ID" value="NZ_JAAOMP010000097.1"/>
</dbReference>
<keyword evidence="2" id="KW-1185">Reference proteome</keyword>
<evidence type="ECO:0000313" key="2">
    <source>
        <dbReference type="Proteomes" id="UP000755654"/>
    </source>
</evidence>
<gene>
    <name evidence="1" type="ORF">HAP95_09035</name>
</gene>
<evidence type="ECO:0000313" key="1">
    <source>
        <dbReference type="EMBL" id="MBU2760291.1"/>
    </source>
</evidence>
<organism evidence="1 2">
    <name type="scientific">Acidithiobacillus sulfurivorans</name>
    <dbReference type="NCBI Taxonomy" id="1958756"/>
    <lineage>
        <taxon>Bacteria</taxon>
        <taxon>Pseudomonadati</taxon>
        <taxon>Pseudomonadota</taxon>
        <taxon>Acidithiobacillia</taxon>
        <taxon>Acidithiobacillales</taxon>
        <taxon>Acidithiobacillaceae</taxon>
        <taxon>Acidithiobacillus</taxon>
    </lineage>
</organism>
<evidence type="ECO:0008006" key="3">
    <source>
        <dbReference type="Google" id="ProtNLM"/>
    </source>
</evidence>
<protein>
    <recommendedName>
        <fullName evidence="3">DNA-binding protein</fullName>
    </recommendedName>
</protein>
<dbReference type="Proteomes" id="UP000755654">
    <property type="component" value="Unassembled WGS sequence"/>
</dbReference>